<dbReference type="GeneTree" id="ENSGT00940000179061"/>
<dbReference type="InterPro" id="IPR003599">
    <property type="entry name" value="Ig_sub"/>
</dbReference>
<organism evidence="2 3">
    <name type="scientific">Xiphophorus couchianus</name>
    <name type="common">Monterrey platyfish</name>
    <dbReference type="NCBI Taxonomy" id="32473"/>
    <lineage>
        <taxon>Eukaryota</taxon>
        <taxon>Metazoa</taxon>
        <taxon>Chordata</taxon>
        <taxon>Craniata</taxon>
        <taxon>Vertebrata</taxon>
        <taxon>Euteleostomi</taxon>
        <taxon>Actinopterygii</taxon>
        <taxon>Neopterygii</taxon>
        <taxon>Teleostei</taxon>
        <taxon>Neoteleostei</taxon>
        <taxon>Acanthomorphata</taxon>
        <taxon>Ovalentaria</taxon>
        <taxon>Atherinomorphae</taxon>
        <taxon>Cyprinodontiformes</taxon>
        <taxon>Poeciliidae</taxon>
        <taxon>Poeciliinae</taxon>
        <taxon>Xiphophorus</taxon>
    </lineage>
</organism>
<dbReference type="InterPro" id="IPR036179">
    <property type="entry name" value="Ig-like_dom_sf"/>
</dbReference>
<sequence>NAAVELVVFSWYILAKLLLSEKHLLNFFNTCILVLNPAQAYLGENTTLKILIENEPSNIITWNFKGGNQILNVALLRPEGVKVNERYKGRASIDSANGHLTLTSAQLNDSGNYTVLVLGENTTEIGIVKLHVVGEKFIYCF</sequence>
<dbReference type="Gene3D" id="2.60.40.10">
    <property type="entry name" value="Immunoglobulins"/>
    <property type="match status" value="1"/>
</dbReference>
<dbReference type="InterPro" id="IPR013106">
    <property type="entry name" value="Ig_V-set"/>
</dbReference>
<reference evidence="2" key="2">
    <citation type="submission" date="2025-09" db="UniProtKB">
        <authorList>
            <consortium name="Ensembl"/>
        </authorList>
    </citation>
    <scope>IDENTIFICATION</scope>
</reference>
<name>A0A3B5KT85_9TELE</name>
<evidence type="ECO:0000313" key="2">
    <source>
        <dbReference type="Ensembl" id="ENSXCOP00000001712.1"/>
    </source>
</evidence>
<evidence type="ECO:0000313" key="3">
    <source>
        <dbReference type="Proteomes" id="UP000261380"/>
    </source>
</evidence>
<dbReference type="AlphaFoldDB" id="A0A3B5KT85"/>
<dbReference type="STRING" id="32473.ENSXCOP00000001712"/>
<evidence type="ECO:0000259" key="1">
    <source>
        <dbReference type="SMART" id="SM00409"/>
    </source>
</evidence>
<dbReference type="Proteomes" id="UP000261380">
    <property type="component" value="Unplaced"/>
</dbReference>
<dbReference type="SMART" id="SM00409">
    <property type="entry name" value="IG"/>
    <property type="match status" value="1"/>
</dbReference>
<dbReference type="SUPFAM" id="SSF48726">
    <property type="entry name" value="Immunoglobulin"/>
    <property type="match status" value="1"/>
</dbReference>
<proteinExistence type="predicted"/>
<dbReference type="Ensembl" id="ENSXCOT00000001737.1">
    <property type="protein sequence ID" value="ENSXCOP00000001712.1"/>
    <property type="gene ID" value="ENSXCOG00000001385.1"/>
</dbReference>
<dbReference type="Pfam" id="PF07686">
    <property type="entry name" value="V-set"/>
    <property type="match status" value="1"/>
</dbReference>
<protein>
    <recommendedName>
        <fullName evidence="1">Immunoglobulin domain-containing protein</fullName>
    </recommendedName>
</protein>
<keyword evidence="3" id="KW-1185">Reference proteome</keyword>
<feature type="domain" description="Immunoglobulin" evidence="1">
    <location>
        <begin position="35"/>
        <end position="133"/>
    </location>
</feature>
<reference evidence="2" key="1">
    <citation type="submission" date="2025-08" db="UniProtKB">
        <authorList>
            <consortium name="Ensembl"/>
        </authorList>
    </citation>
    <scope>IDENTIFICATION</scope>
</reference>
<accession>A0A3B5KT85</accession>
<dbReference type="InterPro" id="IPR013783">
    <property type="entry name" value="Ig-like_fold"/>
</dbReference>